<dbReference type="AlphaFoldDB" id="A0A6J4L5S5"/>
<feature type="non-terminal residue" evidence="2">
    <location>
        <position position="1"/>
    </location>
</feature>
<name>A0A6J4L5S5_9BACT</name>
<proteinExistence type="predicted"/>
<organism evidence="2">
    <name type="scientific">uncultured Gemmatimonadaceae bacterium</name>
    <dbReference type="NCBI Taxonomy" id="246130"/>
    <lineage>
        <taxon>Bacteria</taxon>
        <taxon>Pseudomonadati</taxon>
        <taxon>Gemmatimonadota</taxon>
        <taxon>Gemmatimonadia</taxon>
        <taxon>Gemmatimonadales</taxon>
        <taxon>Gemmatimonadaceae</taxon>
        <taxon>environmental samples</taxon>
    </lineage>
</organism>
<dbReference type="EMBL" id="CADCTX010000487">
    <property type="protein sequence ID" value="CAA9322926.1"/>
    <property type="molecule type" value="Genomic_DNA"/>
</dbReference>
<feature type="region of interest" description="Disordered" evidence="1">
    <location>
        <begin position="1"/>
        <end position="21"/>
    </location>
</feature>
<gene>
    <name evidence="2" type="ORF">AVDCRST_MAG40-1551</name>
</gene>
<sequence>PAPRAEEPAKPPVPGGKNGIKAATMGTTVYLLPREHKRVRRLALDMDVPSVHELLLLGLDRLLAERGEPSIERYSQPRPRKV</sequence>
<protein>
    <submittedName>
        <fullName evidence="2">Uncharacterized protein</fullName>
    </submittedName>
</protein>
<accession>A0A6J4L5S5</accession>
<reference evidence="2" key="1">
    <citation type="submission" date="2020-02" db="EMBL/GenBank/DDBJ databases">
        <authorList>
            <person name="Meier V. D."/>
        </authorList>
    </citation>
    <scope>NUCLEOTIDE SEQUENCE</scope>
    <source>
        <strain evidence="2">AVDCRST_MAG40</strain>
    </source>
</reference>
<evidence type="ECO:0000313" key="2">
    <source>
        <dbReference type="EMBL" id="CAA9322926.1"/>
    </source>
</evidence>
<evidence type="ECO:0000256" key="1">
    <source>
        <dbReference type="SAM" id="MobiDB-lite"/>
    </source>
</evidence>